<keyword evidence="5" id="KW-0378">Hydrolase</keyword>
<evidence type="ECO:0000313" key="5">
    <source>
        <dbReference type="EMBL" id="MFC0048213.1"/>
    </source>
</evidence>
<name>A0ABV6BBF8_9GAMM</name>
<keyword evidence="3" id="KW-0472">Membrane</keyword>
<keyword evidence="3" id="KW-0812">Transmembrane</keyword>
<dbReference type="InterPro" id="IPR051398">
    <property type="entry name" value="Polysacch_Deacetylase"/>
</dbReference>
<dbReference type="Gene3D" id="3.20.20.370">
    <property type="entry name" value="Glycoside hydrolase/deacetylase"/>
    <property type="match status" value="1"/>
</dbReference>
<protein>
    <submittedName>
        <fullName evidence="5">Polysaccharide deacetylase family protein</fullName>
        <ecNumber evidence="5">3.-.-.-</ecNumber>
    </submittedName>
</protein>
<dbReference type="InterPro" id="IPR011330">
    <property type="entry name" value="Glyco_hydro/deAcase_b/a-brl"/>
</dbReference>
<dbReference type="EC" id="3.-.-.-" evidence="5"/>
<keyword evidence="2" id="KW-0732">Signal</keyword>
<evidence type="ECO:0000313" key="6">
    <source>
        <dbReference type="Proteomes" id="UP001589813"/>
    </source>
</evidence>
<comment type="caution">
    <text evidence="5">The sequence shown here is derived from an EMBL/GenBank/DDBJ whole genome shotgun (WGS) entry which is preliminary data.</text>
</comment>
<feature type="transmembrane region" description="Helical" evidence="3">
    <location>
        <begin position="7"/>
        <end position="26"/>
    </location>
</feature>
<evidence type="ECO:0000256" key="1">
    <source>
        <dbReference type="ARBA" id="ARBA00004613"/>
    </source>
</evidence>
<dbReference type="CDD" id="cd10918">
    <property type="entry name" value="CE4_NodB_like_5s_6s"/>
    <property type="match status" value="1"/>
</dbReference>
<keyword evidence="6" id="KW-1185">Reference proteome</keyword>
<sequence length="337" mass="38358">MSKKIKLIFLWLARTLGVFALCHYLYRFHVRVLCYHGFAYLDEHQFRPKLFMRPDTFAARLNYLARSQYRIVSLADALANPQRERQLVLTMDDGWSGTTELVGQILQQHQFPLMLYVTSYYADKQIPVLNVAVSYLLWKSRQNSLTLALPGQPAINTALPAAQPAELVRQICQQLDALPDVAQRSAALYDLADQLDVRLVHDGKALFRLLDPTELVTLQRANVELQLHTHRHCSPLDSTAFADEINQNRAWLAQFTPPQQLVHFCYPSGEYQAEHLPLLQKNGLQTATTTRIGLHQPGSDPLQIRRVLDGEDVHWLELEAELSGFSALLRRLLGVSA</sequence>
<dbReference type="RefSeq" id="WP_377242183.1">
    <property type="nucleotide sequence ID" value="NZ_JBHLXP010000001.1"/>
</dbReference>
<dbReference type="GO" id="GO:0016787">
    <property type="term" value="F:hydrolase activity"/>
    <property type="evidence" value="ECO:0007669"/>
    <property type="project" value="UniProtKB-KW"/>
</dbReference>
<accession>A0ABV6BBF8</accession>
<reference evidence="5 6" key="1">
    <citation type="submission" date="2024-09" db="EMBL/GenBank/DDBJ databases">
        <authorList>
            <person name="Sun Q."/>
            <person name="Mori K."/>
        </authorList>
    </citation>
    <scope>NUCLEOTIDE SEQUENCE [LARGE SCALE GENOMIC DNA]</scope>
    <source>
        <strain evidence="5 6">KCTC 23315</strain>
    </source>
</reference>
<dbReference type="SUPFAM" id="SSF88713">
    <property type="entry name" value="Glycoside hydrolase/deacetylase"/>
    <property type="match status" value="1"/>
</dbReference>
<dbReference type="InterPro" id="IPR002509">
    <property type="entry name" value="NODB_dom"/>
</dbReference>
<evidence type="ECO:0000256" key="3">
    <source>
        <dbReference type="SAM" id="Phobius"/>
    </source>
</evidence>
<dbReference type="Proteomes" id="UP001589813">
    <property type="component" value="Unassembled WGS sequence"/>
</dbReference>
<gene>
    <name evidence="5" type="ORF">ACFFJP_07900</name>
</gene>
<evidence type="ECO:0000259" key="4">
    <source>
        <dbReference type="Pfam" id="PF01522"/>
    </source>
</evidence>
<evidence type="ECO:0000256" key="2">
    <source>
        <dbReference type="ARBA" id="ARBA00022729"/>
    </source>
</evidence>
<dbReference type="Pfam" id="PF01522">
    <property type="entry name" value="Polysacc_deac_1"/>
    <property type="match status" value="1"/>
</dbReference>
<comment type="subcellular location">
    <subcellularLocation>
        <location evidence="1">Secreted</location>
    </subcellularLocation>
</comment>
<dbReference type="PANTHER" id="PTHR34216:SF3">
    <property type="entry name" value="POLY-BETA-1,6-N-ACETYL-D-GLUCOSAMINE N-DEACETYLASE"/>
    <property type="match status" value="1"/>
</dbReference>
<organism evidence="5 6">
    <name type="scientific">Rheinheimera tilapiae</name>
    <dbReference type="NCBI Taxonomy" id="875043"/>
    <lineage>
        <taxon>Bacteria</taxon>
        <taxon>Pseudomonadati</taxon>
        <taxon>Pseudomonadota</taxon>
        <taxon>Gammaproteobacteria</taxon>
        <taxon>Chromatiales</taxon>
        <taxon>Chromatiaceae</taxon>
        <taxon>Rheinheimera</taxon>
    </lineage>
</organism>
<dbReference type="PANTHER" id="PTHR34216">
    <property type="match status" value="1"/>
</dbReference>
<dbReference type="EMBL" id="JBHLXP010000001">
    <property type="protein sequence ID" value="MFC0048213.1"/>
    <property type="molecule type" value="Genomic_DNA"/>
</dbReference>
<keyword evidence="3" id="KW-1133">Transmembrane helix</keyword>
<proteinExistence type="predicted"/>
<feature type="domain" description="NodB homology" evidence="4">
    <location>
        <begin position="80"/>
        <end position="286"/>
    </location>
</feature>